<evidence type="ECO:0000313" key="18">
    <source>
        <dbReference type="Proteomes" id="UP001501303"/>
    </source>
</evidence>
<evidence type="ECO:0000256" key="12">
    <source>
        <dbReference type="SAM" id="Coils"/>
    </source>
</evidence>
<dbReference type="SUPFAM" id="SSF55874">
    <property type="entry name" value="ATPase domain of HSP90 chaperone/DNA topoisomerase II/histidine kinase"/>
    <property type="match status" value="1"/>
</dbReference>
<feature type="region of interest" description="Disordered" evidence="13">
    <location>
        <begin position="299"/>
        <end position="342"/>
    </location>
</feature>
<keyword evidence="8" id="KW-0418">Kinase</keyword>
<reference evidence="17 18" key="1">
    <citation type="journal article" date="2019" name="Int. J. Syst. Evol. Microbiol.">
        <title>The Global Catalogue of Microorganisms (GCM) 10K type strain sequencing project: providing services to taxonomists for standard genome sequencing and annotation.</title>
        <authorList>
            <consortium name="The Broad Institute Genomics Platform"/>
            <consortium name="The Broad Institute Genome Sequencing Center for Infectious Disease"/>
            <person name="Wu L."/>
            <person name="Ma J."/>
        </authorList>
    </citation>
    <scope>NUCLEOTIDE SEQUENCE [LARGE SCALE GENOMIC DNA]</scope>
    <source>
        <strain evidence="17 18">JCM 13581</strain>
    </source>
</reference>
<evidence type="ECO:0000256" key="2">
    <source>
        <dbReference type="ARBA" id="ARBA00004370"/>
    </source>
</evidence>
<feature type="domain" description="HAMP" evidence="16">
    <location>
        <begin position="401"/>
        <end position="455"/>
    </location>
</feature>
<dbReference type="InterPro" id="IPR005467">
    <property type="entry name" value="His_kinase_dom"/>
</dbReference>
<dbReference type="PANTHER" id="PTHR44936:SF9">
    <property type="entry name" value="SENSOR PROTEIN CREC"/>
    <property type="match status" value="1"/>
</dbReference>
<dbReference type="Gene3D" id="3.30.565.10">
    <property type="entry name" value="Histidine kinase-like ATPase, C-terminal domain"/>
    <property type="match status" value="1"/>
</dbReference>
<evidence type="ECO:0000256" key="11">
    <source>
        <dbReference type="ARBA" id="ARBA00023012"/>
    </source>
</evidence>
<dbReference type="SMART" id="SM00387">
    <property type="entry name" value="HATPase_c"/>
    <property type="match status" value="1"/>
</dbReference>
<keyword evidence="18" id="KW-1185">Reference proteome</keyword>
<dbReference type="InterPro" id="IPR003594">
    <property type="entry name" value="HATPase_dom"/>
</dbReference>
<evidence type="ECO:0000256" key="1">
    <source>
        <dbReference type="ARBA" id="ARBA00000085"/>
    </source>
</evidence>
<accession>A0ABN2NSB7</accession>
<dbReference type="InterPro" id="IPR036890">
    <property type="entry name" value="HATPase_C_sf"/>
</dbReference>
<feature type="region of interest" description="Disordered" evidence="13">
    <location>
        <begin position="1"/>
        <end position="54"/>
    </location>
</feature>
<feature type="domain" description="Histidine kinase" evidence="15">
    <location>
        <begin position="498"/>
        <end position="715"/>
    </location>
</feature>
<comment type="catalytic activity">
    <reaction evidence="1">
        <text>ATP + protein L-histidine = ADP + protein N-phospho-L-histidine.</text>
        <dbReference type="EC" id="2.7.13.3"/>
    </reaction>
</comment>
<gene>
    <name evidence="17" type="ORF">GCM10009716_08530</name>
</gene>
<dbReference type="InterPro" id="IPR013587">
    <property type="entry name" value="Nitrate/nitrite_sensing"/>
</dbReference>
<evidence type="ECO:0000259" key="15">
    <source>
        <dbReference type="PROSITE" id="PS50109"/>
    </source>
</evidence>
<sequence>MRKKKLREPAGPSPSIPSEDSPPPPAAASEDPGPPGPSASGTAPEDVGRAARGRRARVRNRLLVSVALTATAVLSAGAPAVLGSADDLRRSQHLLEDAELARQAVSLSHILADERDALVVALASGDPAAPGAALDDSALARADRRAGQLRPEAGAGVREQLDALPAIREAALSGESTPAETHAAYTAVIEALDGIGRTVARVRPGRAADATADALPDLARAVEASSATRALLLAALAQEDGTELHRLARTSHARETAALADFSATAHPEGRERYGSAVTGPDVDAAEDALLHLLLQPSPAAAGQDTDPGRGTVPGQEVLPGQDAAPGEDSAGQPAPDTQEAGAALAARTELQRGVLASLSTAQVQALEQLRDDDLTALQLRIALVAAALLLGVGVSVHTARSLTRPLAAVRLGSRRVAQDPAGQEPVRYTGRNDEFAEVVASVNALHARAVTLEERAFEAGGLREERDRLAAEREQLLRECRDLTGRLADLHDAVHSAFAHHAQRTLSLVGEQMAVLGRLEERETDPDRLAVLFTLDHLSARVRRHAENVLLLAGAERATRSGEPVELIDVLRAAVSEIEHYELVDLVPPLPEVAISGAVARDVGHLMAELLDNATAFSPAGAQVRVTARRGADGGLTLAVEDDGIGMAEGRIAELNDRLASPANLSPPGLDGDPVMGMGLYTVARLADRHGLRAALSARQRGGITAEVTLPRALVEELPGAGALPPPPPGAAAVEAGGPAEHGRAAEGPAEPGTGHIATASAGRGDALPAQRAAEVDPDELRNRLGGFQRGARQGHRDAARPAAPPAGEELPS</sequence>
<dbReference type="EC" id="2.7.13.3" evidence="3"/>
<evidence type="ECO:0000313" key="17">
    <source>
        <dbReference type="EMBL" id="GAA1900922.1"/>
    </source>
</evidence>
<keyword evidence="10 14" id="KW-1133">Transmembrane helix</keyword>
<dbReference type="PROSITE" id="PS50885">
    <property type="entry name" value="HAMP"/>
    <property type="match status" value="1"/>
</dbReference>
<organism evidence="17 18">
    <name type="scientific">Streptomyces sodiiphilus</name>
    <dbReference type="NCBI Taxonomy" id="226217"/>
    <lineage>
        <taxon>Bacteria</taxon>
        <taxon>Bacillati</taxon>
        <taxon>Actinomycetota</taxon>
        <taxon>Actinomycetes</taxon>
        <taxon>Kitasatosporales</taxon>
        <taxon>Streptomycetaceae</taxon>
        <taxon>Streptomyces</taxon>
    </lineage>
</organism>
<protein>
    <recommendedName>
        <fullName evidence="3">histidine kinase</fullName>
        <ecNumber evidence="3">2.7.13.3</ecNumber>
    </recommendedName>
</protein>
<feature type="region of interest" description="Disordered" evidence="13">
    <location>
        <begin position="261"/>
        <end position="280"/>
    </location>
</feature>
<dbReference type="Pfam" id="PF02518">
    <property type="entry name" value="HATPase_c"/>
    <property type="match status" value="1"/>
</dbReference>
<evidence type="ECO:0000256" key="7">
    <source>
        <dbReference type="ARBA" id="ARBA00022741"/>
    </source>
</evidence>
<dbReference type="Proteomes" id="UP001501303">
    <property type="component" value="Unassembled WGS sequence"/>
</dbReference>
<evidence type="ECO:0000256" key="9">
    <source>
        <dbReference type="ARBA" id="ARBA00022840"/>
    </source>
</evidence>
<dbReference type="PANTHER" id="PTHR44936">
    <property type="entry name" value="SENSOR PROTEIN CREC"/>
    <property type="match status" value="1"/>
</dbReference>
<evidence type="ECO:0000256" key="3">
    <source>
        <dbReference type="ARBA" id="ARBA00012438"/>
    </source>
</evidence>
<keyword evidence="6 14" id="KW-0812">Transmembrane</keyword>
<evidence type="ECO:0000259" key="16">
    <source>
        <dbReference type="PROSITE" id="PS50885"/>
    </source>
</evidence>
<comment type="subcellular location">
    <subcellularLocation>
        <location evidence="2">Membrane</location>
    </subcellularLocation>
</comment>
<keyword evidence="14" id="KW-0472">Membrane</keyword>
<keyword evidence="4" id="KW-0597">Phosphoprotein</keyword>
<evidence type="ECO:0000256" key="6">
    <source>
        <dbReference type="ARBA" id="ARBA00022692"/>
    </source>
</evidence>
<evidence type="ECO:0000256" key="10">
    <source>
        <dbReference type="ARBA" id="ARBA00022989"/>
    </source>
</evidence>
<dbReference type="InterPro" id="IPR050980">
    <property type="entry name" value="2C_sensor_his_kinase"/>
</dbReference>
<dbReference type="SMART" id="SM00304">
    <property type="entry name" value="HAMP"/>
    <property type="match status" value="1"/>
</dbReference>
<evidence type="ECO:0000256" key="13">
    <source>
        <dbReference type="SAM" id="MobiDB-lite"/>
    </source>
</evidence>
<comment type="caution">
    <text evidence="17">The sequence shown here is derived from an EMBL/GenBank/DDBJ whole genome shotgun (WGS) entry which is preliminary data.</text>
</comment>
<feature type="transmembrane region" description="Helical" evidence="14">
    <location>
        <begin position="62"/>
        <end position="82"/>
    </location>
</feature>
<feature type="region of interest" description="Disordered" evidence="13">
    <location>
        <begin position="720"/>
        <end position="814"/>
    </location>
</feature>
<keyword evidence="9" id="KW-0067">ATP-binding</keyword>
<evidence type="ECO:0000256" key="4">
    <source>
        <dbReference type="ARBA" id="ARBA00022553"/>
    </source>
</evidence>
<keyword evidence="12" id="KW-0175">Coiled coil</keyword>
<dbReference type="EMBL" id="BAAAMJ010000008">
    <property type="protein sequence ID" value="GAA1900922.1"/>
    <property type="molecule type" value="Genomic_DNA"/>
</dbReference>
<proteinExistence type="predicted"/>
<feature type="coiled-coil region" evidence="12">
    <location>
        <begin position="460"/>
        <end position="494"/>
    </location>
</feature>
<name>A0ABN2NSB7_9ACTN</name>
<keyword evidence="11" id="KW-0902">Two-component regulatory system</keyword>
<feature type="compositionally biased region" description="Pro residues" evidence="13">
    <location>
        <begin position="11"/>
        <end position="37"/>
    </location>
</feature>
<dbReference type="Gene3D" id="6.10.340.10">
    <property type="match status" value="1"/>
</dbReference>
<evidence type="ECO:0000256" key="14">
    <source>
        <dbReference type="SAM" id="Phobius"/>
    </source>
</evidence>
<evidence type="ECO:0000256" key="5">
    <source>
        <dbReference type="ARBA" id="ARBA00022679"/>
    </source>
</evidence>
<dbReference type="Pfam" id="PF08376">
    <property type="entry name" value="NIT"/>
    <property type="match status" value="1"/>
</dbReference>
<evidence type="ECO:0000256" key="8">
    <source>
        <dbReference type="ARBA" id="ARBA00022777"/>
    </source>
</evidence>
<dbReference type="InterPro" id="IPR003660">
    <property type="entry name" value="HAMP_dom"/>
</dbReference>
<dbReference type="PROSITE" id="PS50109">
    <property type="entry name" value="HIS_KIN"/>
    <property type="match status" value="1"/>
</dbReference>
<keyword evidence="5" id="KW-0808">Transferase</keyword>
<keyword evidence="7" id="KW-0547">Nucleotide-binding</keyword>